<evidence type="ECO:0000256" key="1">
    <source>
        <dbReference type="ARBA" id="ARBA00006432"/>
    </source>
</evidence>
<dbReference type="InterPro" id="IPR025110">
    <property type="entry name" value="AMP-bd_C"/>
</dbReference>
<dbReference type="GO" id="GO:0006631">
    <property type="term" value="P:fatty acid metabolic process"/>
    <property type="evidence" value="ECO:0007669"/>
    <property type="project" value="TreeGrafter"/>
</dbReference>
<dbReference type="InterPro" id="IPR045851">
    <property type="entry name" value="AMP-bd_C_sf"/>
</dbReference>
<protein>
    <submittedName>
        <fullName evidence="5">Long-chain-fatty-acid--CoA ligase</fullName>
    </submittedName>
</protein>
<reference evidence="5" key="2">
    <citation type="submission" date="2020-09" db="EMBL/GenBank/DDBJ databases">
        <authorList>
            <person name="Sun Q."/>
            <person name="Kim S."/>
        </authorList>
    </citation>
    <scope>NUCLEOTIDE SEQUENCE</scope>
    <source>
        <strain evidence="5">KCTC 32422</strain>
    </source>
</reference>
<evidence type="ECO:0000256" key="2">
    <source>
        <dbReference type="ARBA" id="ARBA00022598"/>
    </source>
</evidence>
<dbReference type="Pfam" id="PF00501">
    <property type="entry name" value="AMP-binding"/>
    <property type="match status" value="1"/>
</dbReference>
<sequence>MMMEQASTMPAQLQDEWRRLGLWADRSLGQAMTQLAAAKPDVPLHFFGSEGERVSTLGAVHAEGRQLAGSFHALGLRPGDTIAMQLPNCLENAALYQAAALLGCRLLPIVHIFGPHELGQILADSGAKALIVPDQWRGIDYLDRLARLPHLPALAHRIVLGGNVPAGAIALADLPQGECPDVSVEPNDCALLLYTSGTTAAPKGVQHTSRSLLAELAAQMKGSAADEFGLSPWPSGHIAGTLGVLGHSLLGRPMVLLESWDAALAAELVERFQVRQMSGTPFHLSGLMEAALRDSRNITSFNQFLIGATIVPPALVAASEAAGIHCCRCYGSTEMPTISQCGPGDPLDKRLNTDGRPNPGVEVRIVDDSGHDVNPGSEGEIAARGAERFTGYTDSALNAASFLPGGWFLTGDIGRIDADGFLAITDRKKDIIIRGGENISSREVEELLLQMPGVRDVAAIGWPDARLGERVCVVLIADPAAALTLESIGEHFRQLGAARQKTPEKLVFVDVLPRTPTGKVQKAELRRVLAARTAQDGA</sequence>
<dbReference type="Gene3D" id="3.30.300.30">
    <property type="match status" value="1"/>
</dbReference>
<comment type="similarity">
    <text evidence="1">Belongs to the ATP-dependent AMP-binding enzyme family.</text>
</comment>
<name>A0A918RM46_9SPHN</name>
<dbReference type="SUPFAM" id="SSF56801">
    <property type="entry name" value="Acetyl-CoA synthetase-like"/>
    <property type="match status" value="1"/>
</dbReference>
<dbReference type="Proteomes" id="UP000634139">
    <property type="component" value="Unassembled WGS sequence"/>
</dbReference>
<evidence type="ECO:0000313" key="5">
    <source>
        <dbReference type="EMBL" id="GHA05341.1"/>
    </source>
</evidence>
<feature type="domain" description="AMP-dependent synthetase/ligase" evidence="3">
    <location>
        <begin position="36"/>
        <end position="392"/>
    </location>
</feature>
<gene>
    <name evidence="5" type="ORF">GCM10011617_28010</name>
</gene>
<comment type="caution">
    <text evidence="5">The sequence shown here is derived from an EMBL/GenBank/DDBJ whole genome shotgun (WGS) entry which is preliminary data.</text>
</comment>
<keyword evidence="2 5" id="KW-0436">Ligase</keyword>
<organism evidence="5 6">
    <name type="scientific">Novosphingobium arvoryzae</name>
    <dbReference type="NCBI Taxonomy" id="1256514"/>
    <lineage>
        <taxon>Bacteria</taxon>
        <taxon>Pseudomonadati</taxon>
        <taxon>Pseudomonadota</taxon>
        <taxon>Alphaproteobacteria</taxon>
        <taxon>Sphingomonadales</taxon>
        <taxon>Sphingomonadaceae</taxon>
        <taxon>Novosphingobium</taxon>
    </lineage>
</organism>
<dbReference type="PANTHER" id="PTHR43201">
    <property type="entry name" value="ACYL-COA SYNTHETASE"/>
    <property type="match status" value="1"/>
</dbReference>
<proteinExistence type="inferred from homology"/>
<dbReference type="PANTHER" id="PTHR43201:SF5">
    <property type="entry name" value="MEDIUM-CHAIN ACYL-COA LIGASE ACSF2, MITOCHONDRIAL"/>
    <property type="match status" value="1"/>
</dbReference>
<dbReference type="InterPro" id="IPR042099">
    <property type="entry name" value="ANL_N_sf"/>
</dbReference>
<evidence type="ECO:0000313" key="6">
    <source>
        <dbReference type="Proteomes" id="UP000634139"/>
    </source>
</evidence>
<accession>A0A918RM46</accession>
<evidence type="ECO:0000259" key="4">
    <source>
        <dbReference type="Pfam" id="PF13193"/>
    </source>
</evidence>
<evidence type="ECO:0000259" key="3">
    <source>
        <dbReference type="Pfam" id="PF00501"/>
    </source>
</evidence>
<dbReference type="InterPro" id="IPR000873">
    <property type="entry name" value="AMP-dep_synth/lig_dom"/>
</dbReference>
<dbReference type="GO" id="GO:0031956">
    <property type="term" value="F:medium-chain fatty acid-CoA ligase activity"/>
    <property type="evidence" value="ECO:0007669"/>
    <property type="project" value="TreeGrafter"/>
</dbReference>
<dbReference type="EMBL" id="BMZD01000008">
    <property type="protein sequence ID" value="GHA05341.1"/>
    <property type="molecule type" value="Genomic_DNA"/>
</dbReference>
<keyword evidence="6" id="KW-1185">Reference proteome</keyword>
<dbReference type="AlphaFoldDB" id="A0A918RM46"/>
<reference evidence="5" key="1">
    <citation type="journal article" date="2014" name="Int. J. Syst. Evol. Microbiol.">
        <title>Complete genome sequence of Corynebacterium casei LMG S-19264T (=DSM 44701T), isolated from a smear-ripened cheese.</title>
        <authorList>
            <consortium name="US DOE Joint Genome Institute (JGI-PGF)"/>
            <person name="Walter F."/>
            <person name="Albersmeier A."/>
            <person name="Kalinowski J."/>
            <person name="Ruckert C."/>
        </authorList>
    </citation>
    <scope>NUCLEOTIDE SEQUENCE</scope>
    <source>
        <strain evidence="5">KCTC 32422</strain>
    </source>
</reference>
<dbReference type="Pfam" id="PF13193">
    <property type="entry name" value="AMP-binding_C"/>
    <property type="match status" value="1"/>
</dbReference>
<dbReference type="Gene3D" id="3.40.50.12780">
    <property type="entry name" value="N-terminal domain of ligase-like"/>
    <property type="match status" value="1"/>
</dbReference>
<feature type="domain" description="AMP-binding enzyme C-terminal" evidence="4">
    <location>
        <begin position="443"/>
        <end position="519"/>
    </location>
</feature>
<dbReference type="RefSeq" id="WP_189542626.1">
    <property type="nucleotide sequence ID" value="NZ_BMZD01000008.1"/>
</dbReference>